<feature type="compositionally biased region" description="Low complexity" evidence="1">
    <location>
        <begin position="148"/>
        <end position="159"/>
    </location>
</feature>
<dbReference type="Proteomes" id="UP000788262">
    <property type="component" value="Unassembled WGS sequence"/>
</dbReference>
<keyword evidence="2" id="KW-0812">Transmembrane</keyword>
<evidence type="ECO:0000313" key="3">
    <source>
        <dbReference type="EMBL" id="MBN0044380.1"/>
    </source>
</evidence>
<feature type="transmembrane region" description="Helical" evidence="2">
    <location>
        <begin position="117"/>
        <end position="140"/>
    </location>
</feature>
<dbReference type="RefSeq" id="WP_205382599.1">
    <property type="nucleotide sequence ID" value="NZ_JAFFZS010000005.1"/>
</dbReference>
<accession>A0ABS2VMQ3</accession>
<feature type="region of interest" description="Disordered" evidence="1">
    <location>
        <begin position="148"/>
        <end position="229"/>
    </location>
</feature>
<reference evidence="3 4" key="1">
    <citation type="submission" date="2021-02" db="EMBL/GenBank/DDBJ databases">
        <title>Whole genome sequencing of Streptomyces actuosus VRA1.</title>
        <authorList>
            <person name="Sen G."/>
            <person name="Sen A."/>
        </authorList>
    </citation>
    <scope>NUCLEOTIDE SEQUENCE [LARGE SCALE GENOMIC DNA]</scope>
    <source>
        <strain evidence="3 4">VRA1</strain>
    </source>
</reference>
<keyword evidence="2" id="KW-1133">Transmembrane helix</keyword>
<evidence type="ECO:0000256" key="2">
    <source>
        <dbReference type="SAM" id="Phobius"/>
    </source>
</evidence>
<feature type="compositionally biased region" description="Gly residues" evidence="1">
    <location>
        <begin position="311"/>
        <end position="359"/>
    </location>
</feature>
<name>A0ABS2VMQ3_STRAS</name>
<evidence type="ECO:0000256" key="1">
    <source>
        <dbReference type="SAM" id="MobiDB-lite"/>
    </source>
</evidence>
<comment type="caution">
    <text evidence="3">The sequence shown here is derived from an EMBL/GenBank/DDBJ whole genome shotgun (WGS) entry which is preliminary data.</text>
</comment>
<feature type="region of interest" description="Disordered" evidence="1">
    <location>
        <begin position="258"/>
        <end position="359"/>
    </location>
</feature>
<feature type="compositionally biased region" description="Low complexity" evidence="1">
    <location>
        <begin position="172"/>
        <end position="205"/>
    </location>
</feature>
<keyword evidence="4" id="KW-1185">Reference proteome</keyword>
<protein>
    <recommendedName>
        <fullName evidence="5">Extensin</fullName>
    </recommendedName>
</protein>
<feature type="compositionally biased region" description="Gly residues" evidence="1">
    <location>
        <begin position="273"/>
        <end position="292"/>
    </location>
</feature>
<evidence type="ECO:0008006" key="5">
    <source>
        <dbReference type="Google" id="ProtNLM"/>
    </source>
</evidence>
<organism evidence="3 4">
    <name type="scientific">Streptomyces actuosus</name>
    <dbReference type="NCBI Taxonomy" id="1885"/>
    <lineage>
        <taxon>Bacteria</taxon>
        <taxon>Bacillati</taxon>
        <taxon>Actinomycetota</taxon>
        <taxon>Actinomycetes</taxon>
        <taxon>Kitasatosporales</taxon>
        <taxon>Streptomycetaceae</taxon>
        <taxon>Streptomyces</taxon>
    </lineage>
</organism>
<sequence>MADEQYRWLDRDTAERLLRGEPLDAVDADARDEAERLAEALGALSATPAPTSTELPGEAAALAAFRAARAGSAEQHAGAPRTGGHRSGASRADAGLIRLGGTGHPSGRVRRGRHVRLGLAAALAVCTVGGVAVAAGTGVLPSPFGGPAGPGPAVSVSAADTPGRGSSAPSRGATTTPDGGATGSAGPDTARGAAGGATPAPSGSAVPGGTGAAPPGATAACQDLSSGRDLDDARRRFLESAAGDARRVWTYCKDVLNKAGKALGTDRRPDGTGSTGSGTRSGGRGHGTGGAGKSDDDDRDGSDRRRHGHGHGGISGASGGGSGRDSGGGHGSGGGTSSGADGGRGSGHAGGGHSGGYSE</sequence>
<evidence type="ECO:0000313" key="4">
    <source>
        <dbReference type="Proteomes" id="UP000788262"/>
    </source>
</evidence>
<dbReference type="EMBL" id="JAFFZS010000005">
    <property type="protein sequence ID" value="MBN0044380.1"/>
    <property type="molecule type" value="Genomic_DNA"/>
</dbReference>
<keyword evidence="2" id="KW-0472">Membrane</keyword>
<gene>
    <name evidence="3" type="ORF">JS756_09695</name>
</gene>
<proteinExistence type="predicted"/>